<proteinExistence type="predicted"/>
<evidence type="ECO:0000313" key="4">
    <source>
        <dbReference type="Proteomes" id="UP001054945"/>
    </source>
</evidence>
<dbReference type="Proteomes" id="UP001054945">
    <property type="component" value="Unassembled WGS sequence"/>
</dbReference>
<evidence type="ECO:0000259" key="2">
    <source>
        <dbReference type="PROSITE" id="PS50222"/>
    </source>
</evidence>
<reference evidence="3 4" key="1">
    <citation type="submission" date="2021-06" db="EMBL/GenBank/DDBJ databases">
        <title>Caerostris extrusa draft genome.</title>
        <authorList>
            <person name="Kono N."/>
            <person name="Arakawa K."/>
        </authorList>
    </citation>
    <scope>NUCLEOTIDE SEQUENCE [LARGE SCALE GENOMIC DNA]</scope>
</reference>
<feature type="region of interest" description="Disordered" evidence="1">
    <location>
        <begin position="66"/>
        <end position="144"/>
    </location>
</feature>
<feature type="compositionally biased region" description="Polar residues" evidence="1">
    <location>
        <begin position="129"/>
        <end position="144"/>
    </location>
</feature>
<dbReference type="InterPro" id="IPR002048">
    <property type="entry name" value="EF_hand_dom"/>
</dbReference>
<feature type="domain" description="EF-hand" evidence="2">
    <location>
        <begin position="245"/>
        <end position="272"/>
    </location>
</feature>
<feature type="compositionally biased region" description="Polar residues" evidence="1">
    <location>
        <begin position="110"/>
        <end position="120"/>
    </location>
</feature>
<dbReference type="PROSITE" id="PS50222">
    <property type="entry name" value="EF_HAND_2"/>
    <property type="match status" value="1"/>
</dbReference>
<dbReference type="AlphaFoldDB" id="A0AAV4QGZ0"/>
<dbReference type="InterPro" id="IPR018247">
    <property type="entry name" value="EF_Hand_1_Ca_BS"/>
</dbReference>
<dbReference type="EMBL" id="BPLR01006122">
    <property type="protein sequence ID" value="GIY07532.1"/>
    <property type="molecule type" value="Genomic_DNA"/>
</dbReference>
<dbReference type="GO" id="GO:0005509">
    <property type="term" value="F:calcium ion binding"/>
    <property type="evidence" value="ECO:0007669"/>
    <property type="project" value="InterPro"/>
</dbReference>
<comment type="caution">
    <text evidence="3">The sequence shown here is derived from an EMBL/GenBank/DDBJ whole genome shotgun (WGS) entry which is preliminary data.</text>
</comment>
<sequence length="314" mass="34193">MKAPTSKITPSLGHSLPSLSTTCLSPHSANSCSFDEIPFSMQWIPPTQVIGNGGCGRNTCGRWRSARPTPWANPSARATSTAKRGRSPCAVLTDATTPTTASCTGRRASRIQTSPSTTRGCASRKKNLLQETTTTDIETSAEDVSTSNIPLTTIATTDHRTDDPISWTNIPQPVPRIVGPSVPLTTVLPLTTMMSMNGDVDSELPPQRECSQQDYDFMKENLLLFNSAKLTDSKKPGNEYLVSIMFSHYDQNNNGQLEAEELWQAAERTILDNYPSPAFWRTCCCSTIPTETGACRSTSSISHSVCLSCHWTKP</sequence>
<protein>
    <submittedName>
        <fullName evidence="3">Follistatin-related protein 5</fullName>
    </submittedName>
</protein>
<dbReference type="PROSITE" id="PS00018">
    <property type="entry name" value="EF_HAND_1"/>
    <property type="match status" value="1"/>
</dbReference>
<keyword evidence="4" id="KW-1185">Reference proteome</keyword>
<gene>
    <name evidence="3" type="primary">FSTL5_2</name>
    <name evidence="3" type="ORF">CEXT_570341</name>
</gene>
<accession>A0AAV4QGZ0</accession>
<organism evidence="3 4">
    <name type="scientific">Caerostris extrusa</name>
    <name type="common">Bark spider</name>
    <name type="synonym">Caerostris bankana</name>
    <dbReference type="NCBI Taxonomy" id="172846"/>
    <lineage>
        <taxon>Eukaryota</taxon>
        <taxon>Metazoa</taxon>
        <taxon>Ecdysozoa</taxon>
        <taxon>Arthropoda</taxon>
        <taxon>Chelicerata</taxon>
        <taxon>Arachnida</taxon>
        <taxon>Araneae</taxon>
        <taxon>Araneomorphae</taxon>
        <taxon>Entelegynae</taxon>
        <taxon>Araneoidea</taxon>
        <taxon>Araneidae</taxon>
        <taxon>Caerostris</taxon>
    </lineage>
</organism>
<evidence type="ECO:0000256" key="1">
    <source>
        <dbReference type="SAM" id="MobiDB-lite"/>
    </source>
</evidence>
<evidence type="ECO:0000313" key="3">
    <source>
        <dbReference type="EMBL" id="GIY07532.1"/>
    </source>
</evidence>
<feature type="compositionally biased region" description="Low complexity" evidence="1">
    <location>
        <begin position="90"/>
        <end position="104"/>
    </location>
</feature>
<name>A0AAV4QGZ0_CAEEX</name>